<evidence type="ECO:0000256" key="9">
    <source>
        <dbReference type="ARBA" id="ARBA00023180"/>
    </source>
</evidence>
<dbReference type="InterPro" id="IPR035976">
    <property type="entry name" value="Sushi/SCR/CCP_sf"/>
</dbReference>
<dbReference type="Proteomes" id="UP000515152">
    <property type="component" value="Chromosome 7"/>
</dbReference>
<dbReference type="SMART" id="SM00179">
    <property type="entry name" value="EGF_CA"/>
    <property type="match status" value="2"/>
</dbReference>
<protein>
    <submittedName>
        <fullName evidence="17 18">Sushi domain-containing protein 1 isoform X1</fullName>
    </submittedName>
</protein>
<dbReference type="SUPFAM" id="SSF57535">
    <property type="entry name" value="Complement control module/SCR domain"/>
    <property type="match status" value="9"/>
</dbReference>
<feature type="domain" description="Sushi" evidence="15">
    <location>
        <begin position="536"/>
        <end position="595"/>
    </location>
</feature>
<dbReference type="InterPro" id="IPR051622">
    <property type="entry name" value="R-tyr_protein_phosphatases"/>
</dbReference>
<feature type="transmembrane region" description="Helical" evidence="12">
    <location>
        <begin position="938"/>
        <end position="960"/>
    </location>
</feature>
<feature type="domain" description="EGF-like" evidence="14">
    <location>
        <begin position="31"/>
        <end position="71"/>
    </location>
</feature>
<evidence type="ECO:0000256" key="5">
    <source>
        <dbReference type="ARBA" id="ARBA00022737"/>
    </source>
</evidence>
<feature type="chain" id="PRO_5044652859" evidence="13">
    <location>
        <begin position="25"/>
        <end position="966"/>
    </location>
</feature>
<keyword evidence="5" id="KW-0677">Repeat</keyword>
<dbReference type="RefSeq" id="XP_031426365.1">
    <property type="nucleotide sequence ID" value="XM_031570505.2"/>
</dbReference>
<feature type="domain" description="EGF-like" evidence="14">
    <location>
        <begin position="72"/>
        <end position="111"/>
    </location>
</feature>
<evidence type="ECO:0000256" key="8">
    <source>
        <dbReference type="ARBA" id="ARBA00023157"/>
    </source>
</evidence>
<dbReference type="SUPFAM" id="SSF57184">
    <property type="entry name" value="Growth factor receptor domain"/>
    <property type="match status" value="1"/>
</dbReference>
<reference evidence="17 18" key="1">
    <citation type="submission" date="2025-04" db="UniProtKB">
        <authorList>
            <consortium name="RefSeq"/>
        </authorList>
    </citation>
    <scope>IDENTIFICATION</scope>
</reference>
<evidence type="ECO:0000256" key="2">
    <source>
        <dbReference type="ARBA" id="ARBA00022536"/>
    </source>
</evidence>
<keyword evidence="11" id="KW-0768">Sushi</keyword>
<keyword evidence="6 12" id="KW-1133">Transmembrane helix</keyword>
<dbReference type="SMART" id="SM00032">
    <property type="entry name" value="CCP"/>
    <property type="match status" value="9"/>
</dbReference>
<evidence type="ECO:0000256" key="3">
    <source>
        <dbReference type="ARBA" id="ARBA00022692"/>
    </source>
</evidence>
<organism evidence="16 18">
    <name type="scientific">Clupea harengus</name>
    <name type="common">Atlantic herring</name>
    <dbReference type="NCBI Taxonomy" id="7950"/>
    <lineage>
        <taxon>Eukaryota</taxon>
        <taxon>Metazoa</taxon>
        <taxon>Chordata</taxon>
        <taxon>Craniata</taxon>
        <taxon>Vertebrata</taxon>
        <taxon>Euteleostomi</taxon>
        <taxon>Actinopterygii</taxon>
        <taxon>Neopterygii</taxon>
        <taxon>Teleostei</taxon>
        <taxon>Clupei</taxon>
        <taxon>Clupeiformes</taxon>
        <taxon>Clupeoidei</taxon>
        <taxon>Clupeidae</taxon>
        <taxon>Clupea</taxon>
    </lineage>
</organism>
<feature type="domain" description="Sushi" evidence="15">
    <location>
        <begin position="236"/>
        <end position="295"/>
    </location>
</feature>
<dbReference type="GO" id="GO:0016020">
    <property type="term" value="C:membrane"/>
    <property type="evidence" value="ECO:0007669"/>
    <property type="project" value="UniProtKB-SubCell"/>
</dbReference>
<keyword evidence="16" id="KW-1185">Reference proteome</keyword>
<keyword evidence="7 12" id="KW-0472">Membrane</keyword>
<dbReference type="GO" id="GO:0005509">
    <property type="term" value="F:calcium ion binding"/>
    <property type="evidence" value="ECO:0007669"/>
    <property type="project" value="InterPro"/>
</dbReference>
<dbReference type="AlphaFoldDB" id="A0A6P8FSF4"/>
<keyword evidence="8" id="KW-1015">Disulfide bond</keyword>
<dbReference type="PROSITE" id="PS01186">
    <property type="entry name" value="EGF_2"/>
    <property type="match status" value="1"/>
</dbReference>
<keyword evidence="4 13" id="KW-0732">Signal</keyword>
<feature type="domain" description="Sushi" evidence="15">
    <location>
        <begin position="416"/>
        <end position="475"/>
    </location>
</feature>
<dbReference type="Pfam" id="PF00084">
    <property type="entry name" value="Sushi"/>
    <property type="match status" value="8"/>
</dbReference>
<dbReference type="InterPro" id="IPR057598">
    <property type="entry name" value="Fn3_PTPRU"/>
</dbReference>
<dbReference type="Pfam" id="PF23144">
    <property type="entry name" value="Fn3_PTPRU"/>
    <property type="match status" value="1"/>
</dbReference>
<evidence type="ECO:0000313" key="18">
    <source>
        <dbReference type="RefSeq" id="XP_031426365.1"/>
    </source>
</evidence>
<evidence type="ECO:0000256" key="13">
    <source>
        <dbReference type="SAM" id="SignalP"/>
    </source>
</evidence>
<dbReference type="InterPro" id="IPR018097">
    <property type="entry name" value="EGF_Ca-bd_CS"/>
</dbReference>
<gene>
    <name evidence="17 18" type="primary">susd1</name>
</gene>
<evidence type="ECO:0000256" key="7">
    <source>
        <dbReference type="ARBA" id="ARBA00023136"/>
    </source>
</evidence>
<dbReference type="Pfam" id="PF07645">
    <property type="entry name" value="EGF_CA"/>
    <property type="match status" value="2"/>
</dbReference>
<feature type="domain" description="EGF-like" evidence="14">
    <location>
        <begin position="124"/>
        <end position="161"/>
    </location>
</feature>
<feature type="domain" description="Sushi" evidence="15">
    <location>
        <begin position="596"/>
        <end position="655"/>
    </location>
</feature>
<evidence type="ECO:0000313" key="17">
    <source>
        <dbReference type="RefSeq" id="XP_031426364.1"/>
    </source>
</evidence>
<dbReference type="InterPro" id="IPR001881">
    <property type="entry name" value="EGF-like_Ca-bd_dom"/>
</dbReference>
<evidence type="ECO:0000256" key="1">
    <source>
        <dbReference type="ARBA" id="ARBA00004479"/>
    </source>
</evidence>
<dbReference type="PANTHER" id="PTHR24051">
    <property type="entry name" value="SUSHI DOMAIN-CONTAINING PROTEIN 1"/>
    <property type="match status" value="1"/>
</dbReference>
<dbReference type="InterPro" id="IPR049883">
    <property type="entry name" value="NOTCH1_EGF-like"/>
</dbReference>
<dbReference type="PROSITE" id="PS50026">
    <property type="entry name" value="EGF_3"/>
    <property type="match status" value="3"/>
</dbReference>
<keyword evidence="2 10" id="KW-0245">EGF-like domain</keyword>
<dbReference type="PROSITE" id="PS01187">
    <property type="entry name" value="EGF_CA"/>
    <property type="match status" value="1"/>
</dbReference>
<evidence type="ECO:0000313" key="16">
    <source>
        <dbReference type="Proteomes" id="UP000515152"/>
    </source>
</evidence>
<dbReference type="RefSeq" id="XP_031426364.1">
    <property type="nucleotide sequence ID" value="XM_031570504.2"/>
</dbReference>
<feature type="signal peptide" evidence="13">
    <location>
        <begin position="1"/>
        <end position="24"/>
    </location>
</feature>
<evidence type="ECO:0000259" key="14">
    <source>
        <dbReference type="PROSITE" id="PS50026"/>
    </source>
</evidence>
<sequence>MALMGIEIIAITFLLHGMPSILKGTRVAGNVFDVCTTCHPNATCDKKTDGSGGFACNCVYGFVGNGRTHCEDKDECQIGANAICGDHTVCHNTHGSFYCTCLSGYAPTNNKAIFIPNDGTYCQDVDECQFQGICGEGGLCRNTDGDFECECQVGYRVQGGTLPFHPVREKAFCKAVDCGLPPSVQHAVQLSPLHTRYGSVISYGCQKGFLWREGDNSSVCAPEGKWRGPSLICEEVHCGEPPAFPHSSFVWDRNTRMGAEVRYECEGGFRHVGPASVAVCTAGGLWSRPSLQCEEIVCGKPPVVPNSQMLWNRHTSVGTNVFYECEEGYHKVGTGNISVCTENGLWSEVSFICKVVTCGDPPLLPHAGQVWNGSITVGSTVMYYCNGGFYYVTGTNISECSADGYWTKPTVTCEEIDCGVPTVWPHSCMLWTKASQMGAKVFYECDVGYYNAGPENVSVCTVDGVWSPPNVVCQEISCGNPPAIPNSKTVWDQNSTFGGKAFYECEVGYHNVGHGNVSVCIINGLWQEASVICQEISCGPPPVIQHTNMQWDNTSGLGSVVQYTCKDGYNQEGLRSFSTCTSSGEWDIASVTCKEIDCGAPTAWPHSRMLWTKASQMGAKVFYECDVGYYNAGPENISVCTVDGVWSPPNVVCTARCGHVPEIANAELVWDNESTAIHRCVDGYYSQSGINMSMCGADGRWQAATMQCREIRHGISHLEVFNERCLRWVSDGKKEDYKVVLVGRRDYQKSFVDTRRNAFNSTDFRPQVCLKLLPATNYTISITAVLASSSINITTNTTIQAAPVPEVMFRDVEGPVPTLWLHRSVHTLDPICLYEVFVLPVEGTLVFDCNSPRSPHFPKDSSCHGEYVAAQIQVRDVGKELNFTVGDEQHYGGFYNAPLENGKDYYIILRTVCQWGQNSKHSCVIWAKARGTSYRMRMSAVVAAGTIAVIGCVVLIGFFYTGYVKN</sequence>
<evidence type="ECO:0000256" key="11">
    <source>
        <dbReference type="PROSITE-ProRule" id="PRU00302"/>
    </source>
</evidence>
<evidence type="ECO:0000256" key="10">
    <source>
        <dbReference type="PROSITE-ProRule" id="PRU00076"/>
    </source>
</evidence>
<keyword evidence="9" id="KW-0325">Glycoprotein</keyword>
<feature type="domain" description="Sushi" evidence="15">
    <location>
        <begin position="176"/>
        <end position="235"/>
    </location>
</feature>
<dbReference type="PROSITE" id="PS00010">
    <property type="entry name" value="ASX_HYDROXYL"/>
    <property type="match status" value="2"/>
</dbReference>
<keyword evidence="3 12" id="KW-0812">Transmembrane</keyword>
<dbReference type="Gene3D" id="2.10.25.10">
    <property type="entry name" value="Laminin"/>
    <property type="match status" value="3"/>
</dbReference>
<dbReference type="InterPro" id="IPR000742">
    <property type="entry name" value="EGF"/>
</dbReference>
<dbReference type="Gene3D" id="2.10.70.10">
    <property type="entry name" value="Complement Module, domain 1"/>
    <property type="match status" value="8"/>
</dbReference>
<comment type="subcellular location">
    <subcellularLocation>
        <location evidence="1">Membrane</location>
        <topology evidence="1">Single-pass type I membrane protein</topology>
    </subcellularLocation>
</comment>
<dbReference type="CTD" id="64420"/>
<dbReference type="GeneID" id="105902882"/>
<feature type="domain" description="Sushi" evidence="15">
    <location>
        <begin position="296"/>
        <end position="355"/>
    </location>
</feature>
<dbReference type="InterPro" id="IPR000436">
    <property type="entry name" value="Sushi_SCR_CCP_dom"/>
</dbReference>
<evidence type="ECO:0000256" key="12">
    <source>
        <dbReference type="SAM" id="Phobius"/>
    </source>
</evidence>
<dbReference type="InterPro" id="IPR000152">
    <property type="entry name" value="EGF-type_Asp/Asn_hydroxyl_site"/>
</dbReference>
<accession>A0A6P8FSF4</accession>
<dbReference type="KEGG" id="char:105902882"/>
<dbReference type="InterPro" id="IPR009030">
    <property type="entry name" value="Growth_fac_rcpt_cys_sf"/>
</dbReference>
<feature type="domain" description="Sushi" evidence="15">
    <location>
        <begin position="476"/>
        <end position="535"/>
    </location>
</feature>
<dbReference type="CDD" id="cd00054">
    <property type="entry name" value="EGF_CA"/>
    <property type="match status" value="2"/>
</dbReference>
<dbReference type="OrthoDB" id="9943809at2759"/>
<proteinExistence type="predicted"/>
<evidence type="ECO:0000256" key="6">
    <source>
        <dbReference type="ARBA" id="ARBA00022989"/>
    </source>
</evidence>
<dbReference type="PANTHER" id="PTHR24051:SF5">
    <property type="entry name" value="SUSHI DOMAIN-CONTAINING PROTEIN 1"/>
    <property type="match status" value="1"/>
</dbReference>
<name>A0A6P8FSF4_CLUHA</name>
<evidence type="ECO:0000259" key="15">
    <source>
        <dbReference type="PROSITE" id="PS50923"/>
    </source>
</evidence>
<dbReference type="Gene3D" id="2.20.28.230">
    <property type="match status" value="1"/>
</dbReference>
<dbReference type="SMART" id="SM00181">
    <property type="entry name" value="EGF"/>
    <property type="match status" value="3"/>
</dbReference>
<feature type="domain" description="Sushi" evidence="15">
    <location>
        <begin position="356"/>
        <end position="415"/>
    </location>
</feature>
<comment type="caution">
    <text evidence="10">Lacks conserved residue(s) required for the propagation of feature annotation.</text>
</comment>
<evidence type="ECO:0000256" key="4">
    <source>
        <dbReference type="ARBA" id="ARBA00022729"/>
    </source>
</evidence>
<dbReference type="CDD" id="cd00033">
    <property type="entry name" value="CCP"/>
    <property type="match status" value="8"/>
</dbReference>
<dbReference type="PROSITE" id="PS50923">
    <property type="entry name" value="SUSHI"/>
    <property type="match status" value="8"/>
</dbReference>